<protein>
    <recommendedName>
        <fullName evidence="6">2-oxoglutarate dehydrogenase</fullName>
    </recommendedName>
</protein>
<feature type="compositionally biased region" description="Low complexity" evidence="1">
    <location>
        <begin position="40"/>
        <end position="55"/>
    </location>
</feature>
<dbReference type="Proteomes" id="UP000664209">
    <property type="component" value="Unassembled WGS sequence"/>
</dbReference>
<dbReference type="InterPro" id="IPR046112">
    <property type="entry name" value="DUF6049"/>
</dbReference>
<evidence type="ECO:0000256" key="3">
    <source>
        <dbReference type="SAM" id="SignalP"/>
    </source>
</evidence>
<dbReference type="RefSeq" id="WP_208054845.1">
    <property type="nucleotide sequence ID" value="NZ_JAGEMK010000002.1"/>
</dbReference>
<proteinExistence type="predicted"/>
<keyword evidence="5" id="KW-1185">Reference proteome</keyword>
<evidence type="ECO:0000313" key="4">
    <source>
        <dbReference type="EMBL" id="MBO1751159.1"/>
    </source>
</evidence>
<feature type="region of interest" description="Disordered" evidence="1">
    <location>
        <begin position="270"/>
        <end position="341"/>
    </location>
</feature>
<feature type="region of interest" description="Disordered" evidence="1">
    <location>
        <begin position="40"/>
        <end position="61"/>
    </location>
</feature>
<reference evidence="4" key="1">
    <citation type="submission" date="2021-03" db="EMBL/GenBank/DDBJ databases">
        <title>Actinotalea soli sp. nov., isolated from soil.</title>
        <authorList>
            <person name="Ping W."/>
            <person name="Zhang J."/>
        </authorList>
    </citation>
    <scope>NUCLEOTIDE SEQUENCE</scope>
    <source>
        <strain evidence="4">BY-33</strain>
    </source>
</reference>
<dbReference type="EMBL" id="JAGEMK010000002">
    <property type="protein sequence ID" value="MBO1751159.1"/>
    <property type="molecule type" value="Genomic_DNA"/>
</dbReference>
<dbReference type="AlphaFoldDB" id="A0A939LS89"/>
<feature type="chain" id="PRO_5038351100" description="2-oxoglutarate dehydrogenase" evidence="3">
    <location>
        <begin position="33"/>
        <end position="817"/>
    </location>
</feature>
<evidence type="ECO:0000313" key="5">
    <source>
        <dbReference type="Proteomes" id="UP000664209"/>
    </source>
</evidence>
<keyword evidence="2" id="KW-0472">Membrane</keyword>
<gene>
    <name evidence="4" type="ORF">J4G33_05010</name>
</gene>
<name>A0A939LS89_9CELL</name>
<feature type="region of interest" description="Disordered" evidence="1">
    <location>
        <begin position="793"/>
        <end position="817"/>
    </location>
</feature>
<evidence type="ECO:0000256" key="1">
    <source>
        <dbReference type="SAM" id="MobiDB-lite"/>
    </source>
</evidence>
<feature type="signal peptide" evidence="3">
    <location>
        <begin position="1"/>
        <end position="32"/>
    </location>
</feature>
<keyword evidence="2" id="KW-0812">Transmembrane</keyword>
<keyword evidence="2" id="KW-1133">Transmembrane helix</keyword>
<dbReference type="Pfam" id="PF19516">
    <property type="entry name" value="DUF6049"/>
    <property type="match status" value="1"/>
</dbReference>
<evidence type="ECO:0008006" key="6">
    <source>
        <dbReference type="Google" id="ProtNLM"/>
    </source>
</evidence>
<organism evidence="4 5">
    <name type="scientific">Actinotalea soli</name>
    <dbReference type="NCBI Taxonomy" id="2819234"/>
    <lineage>
        <taxon>Bacteria</taxon>
        <taxon>Bacillati</taxon>
        <taxon>Actinomycetota</taxon>
        <taxon>Actinomycetes</taxon>
        <taxon>Micrococcales</taxon>
        <taxon>Cellulomonadaceae</taxon>
        <taxon>Actinotalea</taxon>
    </lineage>
</organism>
<feature type="compositionally biased region" description="Acidic residues" evidence="1">
    <location>
        <begin position="325"/>
        <end position="337"/>
    </location>
</feature>
<comment type="caution">
    <text evidence="4">The sequence shown here is derived from an EMBL/GenBank/DDBJ whole genome shotgun (WGS) entry which is preliminary data.</text>
</comment>
<evidence type="ECO:0000256" key="2">
    <source>
        <dbReference type="SAM" id="Phobius"/>
    </source>
</evidence>
<sequence>MRAPAGRSRRAAVLAGLALTSALTLGPLAAVAVLTAGPAAAGTSGTPGSAGTPSTLPATVEGGGLPVSVTVDAITPQVLTPGEDLRLRVTLDNLGGTTVAEPRVLVRLDPRSFISRTSLDRWRTAGSEDSLGTVVLQVDLEAPLRAGSSTSQTLTVPADSHGLSPSATAWGARGVSVQVVDVDDAARRTQGVTRTFALWFPVEEVTATRVSVLVPVVGPAPDQSEEGWTDELDELTAPDGRLTALLKATGEHRQVTWAVDPWLVDAASGALGGTSAQDPSLGEDGGTADQDLDGATSTAAPEDPEAGGAGTEETEQGSSNGATTDPDDAEAGPEEGGDVPSTTAEAWAADLVEDTTNRDVQLLPYTDLDLAALAHTQDEDLLDLGVARSQSRAVDGPLPDGAASSVAWPLEESPDLTTAALVADRGALVVGPGTLPAPAVLTYTPTGRTTVTTANGDATVLVPDERLSTALRTGGMALPLPTADPASTEGGVEAGALDLSPAENLELATLSPAEAAQDLLAELAVITRERPSDGRHMLLTVPRDWDPDPAVASAQLEALETAPWVETSPISALVGAPDPGLDRGSLPLDLESGAEVAASELARVRAAIEEREAISTMLEDPESVLGDPELELLSAASAAWRSDPEGRQASIAGVEAVTATLRSAVAVVPGGDVNLISTSGELPIRVANTLDQAVEVRIGLRPGDSRLRSDDDVDVTIAADSEVTVAIPVHGIQSADVTAAVEVRTPEGVVVDDSTVLTVRVRAEWESIGTAIIGALLAVGVVIGVIRTVRRGRRTGTRAEPRADSGPDDLSPEEHQA</sequence>
<keyword evidence="3" id="KW-0732">Signal</keyword>
<feature type="transmembrane region" description="Helical" evidence="2">
    <location>
        <begin position="768"/>
        <end position="789"/>
    </location>
</feature>
<accession>A0A939LS89</accession>